<protein>
    <submittedName>
        <fullName evidence="1">12030_t:CDS:1</fullName>
    </submittedName>
</protein>
<reference evidence="1" key="1">
    <citation type="submission" date="2021-06" db="EMBL/GenBank/DDBJ databases">
        <authorList>
            <person name="Kallberg Y."/>
            <person name="Tangrot J."/>
            <person name="Rosling A."/>
        </authorList>
    </citation>
    <scope>NUCLEOTIDE SEQUENCE</scope>
    <source>
        <strain evidence="1">MA461A</strain>
    </source>
</reference>
<evidence type="ECO:0000313" key="2">
    <source>
        <dbReference type="Proteomes" id="UP000789920"/>
    </source>
</evidence>
<name>A0ACA9R716_9GLOM</name>
<gene>
    <name evidence="1" type="ORF">RPERSI_LOCUS17356</name>
</gene>
<feature type="non-terminal residue" evidence="1">
    <location>
        <position position="1"/>
    </location>
</feature>
<accession>A0ACA9R716</accession>
<keyword evidence="2" id="KW-1185">Reference proteome</keyword>
<feature type="non-terminal residue" evidence="1">
    <location>
        <position position="83"/>
    </location>
</feature>
<sequence length="83" mass="9388">RSEEEELESENSDNEDDHASSSRNSTRYGCSHPSKSHQGRARPYRLPESSETPLTNIRLEFLPPHTTAHLQPIDANIINSFKA</sequence>
<proteinExistence type="predicted"/>
<comment type="caution">
    <text evidence="1">The sequence shown here is derived from an EMBL/GenBank/DDBJ whole genome shotgun (WGS) entry which is preliminary data.</text>
</comment>
<evidence type="ECO:0000313" key="1">
    <source>
        <dbReference type="EMBL" id="CAG8779425.1"/>
    </source>
</evidence>
<organism evidence="1 2">
    <name type="scientific">Racocetra persica</name>
    <dbReference type="NCBI Taxonomy" id="160502"/>
    <lineage>
        <taxon>Eukaryota</taxon>
        <taxon>Fungi</taxon>
        <taxon>Fungi incertae sedis</taxon>
        <taxon>Mucoromycota</taxon>
        <taxon>Glomeromycotina</taxon>
        <taxon>Glomeromycetes</taxon>
        <taxon>Diversisporales</taxon>
        <taxon>Gigasporaceae</taxon>
        <taxon>Racocetra</taxon>
    </lineage>
</organism>
<dbReference type="Proteomes" id="UP000789920">
    <property type="component" value="Unassembled WGS sequence"/>
</dbReference>
<dbReference type="EMBL" id="CAJVQC010044373">
    <property type="protein sequence ID" value="CAG8779425.1"/>
    <property type="molecule type" value="Genomic_DNA"/>
</dbReference>